<dbReference type="SUPFAM" id="SSF56672">
    <property type="entry name" value="DNA/RNA polymerases"/>
    <property type="match status" value="1"/>
</dbReference>
<dbReference type="InterPro" id="IPR043502">
    <property type="entry name" value="DNA/RNA_pol_sf"/>
</dbReference>
<evidence type="ECO:0000256" key="1">
    <source>
        <dbReference type="SAM" id="MobiDB-lite"/>
    </source>
</evidence>
<protein>
    <submittedName>
        <fullName evidence="2">Uncharacterized protein</fullName>
    </submittedName>
</protein>
<dbReference type="Ensembl" id="ENSDNVT00000011361.1">
    <property type="protein sequence ID" value="ENSDNVP00000009464.1"/>
    <property type="gene ID" value="ENSDNVG00000006676.1"/>
</dbReference>
<organism evidence="2 3">
    <name type="scientific">Dromaius novaehollandiae</name>
    <name type="common">Emu</name>
    <dbReference type="NCBI Taxonomy" id="8790"/>
    <lineage>
        <taxon>Eukaryota</taxon>
        <taxon>Metazoa</taxon>
        <taxon>Chordata</taxon>
        <taxon>Craniata</taxon>
        <taxon>Vertebrata</taxon>
        <taxon>Euteleostomi</taxon>
        <taxon>Archelosauria</taxon>
        <taxon>Archosauria</taxon>
        <taxon>Dinosauria</taxon>
        <taxon>Saurischia</taxon>
        <taxon>Theropoda</taxon>
        <taxon>Coelurosauria</taxon>
        <taxon>Aves</taxon>
        <taxon>Palaeognathae</taxon>
        <taxon>Casuariiformes</taxon>
        <taxon>Dromaiidae</taxon>
        <taxon>Dromaius</taxon>
    </lineage>
</organism>
<name>A0A8C4JJL9_DRONO</name>
<sequence>MDVGLLKSAAGKEEAEPIAWGPEGEQAFRTMKGALASAPALGLPDYTNRVMRQKLGPPQRPVAYSAQLDSVAAGAPACIKSVVAAAAIIERAARSQDRRTTARLLRAAV</sequence>
<evidence type="ECO:0000313" key="2">
    <source>
        <dbReference type="Ensembl" id="ENSDNVP00000009464.1"/>
    </source>
</evidence>
<accession>A0A8C4JJL9</accession>
<proteinExistence type="predicted"/>
<feature type="region of interest" description="Disordered" evidence="1">
    <location>
        <begin position="1"/>
        <end position="21"/>
    </location>
</feature>
<keyword evidence="3" id="KW-1185">Reference proteome</keyword>
<dbReference type="Gene3D" id="3.10.20.370">
    <property type="match status" value="1"/>
</dbReference>
<evidence type="ECO:0000313" key="3">
    <source>
        <dbReference type="Proteomes" id="UP000694423"/>
    </source>
</evidence>
<reference evidence="2" key="1">
    <citation type="submission" date="2025-08" db="UniProtKB">
        <authorList>
            <consortium name="Ensembl"/>
        </authorList>
    </citation>
    <scope>IDENTIFICATION</scope>
</reference>
<dbReference type="Proteomes" id="UP000694423">
    <property type="component" value="Unplaced"/>
</dbReference>
<reference evidence="2" key="2">
    <citation type="submission" date="2025-09" db="UniProtKB">
        <authorList>
            <consortium name="Ensembl"/>
        </authorList>
    </citation>
    <scope>IDENTIFICATION</scope>
</reference>
<dbReference type="AlphaFoldDB" id="A0A8C4JJL9"/>